<evidence type="ECO:0000313" key="4">
    <source>
        <dbReference type="Proteomes" id="UP000789595"/>
    </source>
</evidence>
<dbReference type="EMBL" id="CAKKNE010000004">
    <property type="protein sequence ID" value="CAH0375281.1"/>
    <property type="molecule type" value="Genomic_DNA"/>
</dbReference>
<sequence>MRLLHCFALASCTDALAPTTSTTRRKLHLSLADAKSCTDAPTTSTTRRRLLLSTATLAPTSALAADTPAESVRKAASNIPGLGPPDVLFPAAAFKGRWKVQRTVAARTGAVSLLASSPEAESYETRFLDYGDGEHVVIDRAFEAESRARAGAYGPGFEAAKARWEPSNPNVCTLESATGALLELKVTKRSFESPGPGGFGSSEYSRVAVAQGGVAAVPQILARRLQTRYRFDDNASMIEALEIQNVYDPQATGFADLNGAQPVATVKSRLTLSR</sequence>
<reference evidence="3" key="1">
    <citation type="submission" date="2021-11" db="EMBL/GenBank/DDBJ databases">
        <authorList>
            <consortium name="Genoscope - CEA"/>
            <person name="William W."/>
        </authorList>
    </citation>
    <scope>NUCLEOTIDE SEQUENCE</scope>
</reference>
<gene>
    <name evidence="3" type="ORF">PECAL_4P26080</name>
</gene>
<dbReference type="InterPro" id="IPR049213">
    <property type="entry name" value="DUF6816"/>
</dbReference>
<dbReference type="Proteomes" id="UP000789595">
    <property type="component" value="Unassembled WGS sequence"/>
</dbReference>
<dbReference type="AlphaFoldDB" id="A0A8J2X533"/>
<evidence type="ECO:0000313" key="3">
    <source>
        <dbReference type="EMBL" id="CAH0375281.1"/>
    </source>
</evidence>
<keyword evidence="1" id="KW-0732">Signal</keyword>
<dbReference type="Pfam" id="PF20670">
    <property type="entry name" value="DUF6816"/>
    <property type="match status" value="1"/>
</dbReference>
<comment type="caution">
    <text evidence="3">The sequence shown here is derived from an EMBL/GenBank/DDBJ whole genome shotgun (WGS) entry which is preliminary data.</text>
</comment>
<protein>
    <recommendedName>
        <fullName evidence="2">DUF6816 domain-containing protein</fullName>
    </recommendedName>
</protein>
<dbReference type="OrthoDB" id="193356at2759"/>
<feature type="domain" description="DUF6816" evidence="2">
    <location>
        <begin position="81"/>
        <end position="274"/>
    </location>
</feature>
<accession>A0A8J2X533</accession>
<evidence type="ECO:0000256" key="1">
    <source>
        <dbReference type="SAM" id="SignalP"/>
    </source>
</evidence>
<feature type="chain" id="PRO_5035246165" description="DUF6816 domain-containing protein" evidence="1">
    <location>
        <begin position="16"/>
        <end position="274"/>
    </location>
</feature>
<keyword evidence="4" id="KW-1185">Reference proteome</keyword>
<evidence type="ECO:0000259" key="2">
    <source>
        <dbReference type="Pfam" id="PF20670"/>
    </source>
</evidence>
<feature type="signal peptide" evidence="1">
    <location>
        <begin position="1"/>
        <end position="15"/>
    </location>
</feature>
<organism evidence="3 4">
    <name type="scientific">Pelagomonas calceolata</name>
    <dbReference type="NCBI Taxonomy" id="35677"/>
    <lineage>
        <taxon>Eukaryota</taxon>
        <taxon>Sar</taxon>
        <taxon>Stramenopiles</taxon>
        <taxon>Ochrophyta</taxon>
        <taxon>Pelagophyceae</taxon>
        <taxon>Pelagomonadales</taxon>
        <taxon>Pelagomonadaceae</taxon>
        <taxon>Pelagomonas</taxon>
    </lineage>
</organism>
<name>A0A8J2X533_9STRA</name>
<proteinExistence type="predicted"/>